<dbReference type="Gene3D" id="3.40.1350.10">
    <property type="match status" value="1"/>
</dbReference>
<name>A0A251WYQ7_9RHOB</name>
<dbReference type="GO" id="GO:0009307">
    <property type="term" value="P:DNA restriction-modification system"/>
    <property type="evidence" value="ECO:0007669"/>
    <property type="project" value="InterPro"/>
</dbReference>
<proteinExistence type="predicted"/>
<comment type="caution">
    <text evidence="3">The sequence shown here is derived from an EMBL/GenBank/DDBJ whole genome shotgun (WGS) entry which is preliminary data.</text>
</comment>
<dbReference type="PANTHER" id="PTHR30015:SF7">
    <property type="entry name" value="TYPE IV METHYL-DIRECTED RESTRICTION ENZYME ECOKMRR"/>
    <property type="match status" value="1"/>
</dbReference>
<reference evidence="3 4" key="1">
    <citation type="submission" date="2016-12" db="EMBL/GenBank/DDBJ databases">
        <title>The draft genome sequence of HSLHS2.</title>
        <authorList>
            <person name="Hu D."/>
            <person name="Wang L."/>
            <person name="Shao Z."/>
        </authorList>
    </citation>
    <scope>NUCLEOTIDE SEQUENCE [LARGE SCALE GENOMIC DNA]</scope>
    <source>
        <strain evidence="3">MCCC 1A06712</strain>
    </source>
</reference>
<dbReference type="PANTHER" id="PTHR30015">
    <property type="entry name" value="MRR RESTRICTION SYSTEM PROTEIN"/>
    <property type="match status" value="1"/>
</dbReference>
<accession>A0A251WYQ7</accession>
<dbReference type="Pfam" id="PF14338">
    <property type="entry name" value="Mrr_N"/>
    <property type="match status" value="1"/>
</dbReference>
<evidence type="ECO:0000259" key="2">
    <source>
        <dbReference type="Pfam" id="PF14338"/>
    </source>
</evidence>
<dbReference type="GO" id="GO:0003677">
    <property type="term" value="F:DNA binding"/>
    <property type="evidence" value="ECO:0007669"/>
    <property type="project" value="InterPro"/>
</dbReference>
<evidence type="ECO:0008006" key="5">
    <source>
        <dbReference type="Google" id="ProtNLM"/>
    </source>
</evidence>
<dbReference type="InterPro" id="IPR007560">
    <property type="entry name" value="Restrct_endonuc_IV_Mrr"/>
</dbReference>
<evidence type="ECO:0000259" key="1">
    <source>
        <dbReference type="Pfam" id="PF04471"/>
    </source>
</evidence>
<dbReference type="RefSeq" id="WP_133064524.1">
    <property type="nucleotide sequence ID" value="NZ_MSPP01000003.1"/>
</dbReference>
<dbReference type="InterPro" id="IPR052906">
    <property type="entry name" value="Type_IV_Methyl-Rstrct_Enzyme"/>
</dbReference>
<evidence type="ECO:0000313" key="4">
    <source>
        <dbReference type="Proteomes" id="UP000194664"/>
    </source>
</evidence>
<dbReference type="EMBL" id="MSPP01000003">
    <property type="protein sequence ID" value="OUD09258.1"/>
    <property type="molecule type" value="Genomic_DNA"/>
</dbReference>
<dbReference type="Pfam" id="PF04471">
    <property type="entry name" value="Mrr_cat"/>
    <property type="match status" value="1"/>
</dbReference>
<dbReference type="Proteomes" id="UP000194664">
    <property type="component" value="Unassembled WGS sequence"/>
</dbReference>
<organism evidence="3 4">
    <name type="scientific">Marivivens niveibacter</name>
    <dbReference type="NCBI Taxonomy" id="1930667"/>
    <lineage>
        <taxon>Bacteria</taxon>
        <taxon>Pseudomonadati</taxon>
        <taxon>Pseudomonadota</taxon>
        <taxon>Alphaproteobacteria</taxon>
        <taxon>Rhodobacterales</taxon>
        <taxon>Paracoccaceae</taxon>
        <taxon>Marivivens group</taxon>
        <taxon>Marivivens</taxon>
    </lineage>
</organism>
<dbReference type="InterPro" id="IPR011856">
    <property type="entry name" value="tRNA_endonuc-like_dom_sf"/>
</dbReference>
<dbReference type="OrthoDB" id="9803736at2"/>
<keyword evidence="4" id="KW-1185">Reference proteome</keyword>
<gene>
    <name evidence="3" type="ORF">BVC71_11215</name>
</gene>
<feature type="domain" description="Restriction system protein Mrr-like N-terminal" evidence="2">
    <location>
        <begin position="6"/>
        <end position="90"/>
    </location>
</feature>
<dbReference type="GO" id="GO:0015666">
    <property type="term" value="F:restriction endodeoxyribonuclease activity"/>
    <property type="evidence" value="ECO:0007669"/>
    <property type="project" value="TreeGrafter"/>
</dbReference>
<dbReference type="AlphaFoldDB" id="A0A251WYQ7"/>
<dbReference type="SUPFAM" id="SSF52980">
    <property type="entry name" value="Restriction endonuclease-like"/>
    <property type="match status" value="1"/>
</dbReference>
<dbReference type="InterPro" id="IPR025745">
    <property type="entry name" value="Mrr-like_N_dom"/>
</dbReference>
<protein>
    <recommendedName>
        <fullName evidence="5">Restriction endonuclease</fullName>
    </recommendedName>
</protein>
<feature type="domain" description="Restriction endonuclease type IV Mrr" evidence="1">
    <location>
        <begin position="161"/>
        <end position="282"/>
    </location>
</feature>
<sequence length="308" mass="34381">MTIPSYQEVMLPLLKLINEGRTTVKECIPIIADQFELSEMERQELIPSGTQTVIANRIHWARTYLGKAGALESVKRGHHKITDVGKEILAQKPTEISNETLKQFGNLSTWIADSYQSPNGEVRDNGHALNEPTSLTPEQQIEETFKLYQRTLKDEVLEALYQVTPSRFEHLIVTLLNAMGFGSGKLSRSEVTSLSRDGGIDGIINEDALGLDAVYIQAKRYGPDNKVSRPDIQRFVGSLTGESATKGVFVTTSDFSREAREYIHRVQQRVVLINGDELAKLLIQHNVGVTTISNFALKSIDESFFSDD</sequence>
<evidence type="ECO:0000313" key="3">
    <source>
        <dbReference type="EMBL" id="OUD09258.1"/>
    </source>
</evidence>
<dbReference type="InterPro" id="IPR011335">
    <property type="entry name" value="Restrct_endonuc-II-like"/>
</dbReference>